<dbReference type="GO" id="GO:0051315">
    <property type="term" value="P:attachment of mitotic spindle microtubules to kinetochore"/>
    <property type="evidence" value="ECO:0007669"/>
    <property type="project" value="TreeGrafter"/>
</dbReference>
<feature type="compositionally biased region" description="Polar residues" evidence="9">
    <location>
        <begin position="1"/>
        <end position="10"/>
    </location>
</feature>
<evidence type="ECO:0000313" key="11">
    <source>
        <dbReference type="Proteomes" id="UP001149163"/>
    </source>
</evidence>
<accession>A0A9W9I348</accession>
<keyword evidence="7" id="KW-0131">Cell cycle</keyword>
<keyword evidence="5" id="KW-0498">Mitosis</keyword>
<dbReference type="PANTHER" id="PTHR23168:SF0">
    <property type="entry name" value="MITOTIC SPINDLE ASSEMBLY CHECKPOINT PROTEIN MAD1"/>
    <property type="match status" value="1"/>
</dbReference>
<dbReference type="Gene3D" id="3.30.457.60">
    <property type="match status" value="1"/>
</dbReference>
<keyword evidence="8" id="KW-0175">Coiled coil</keyword>
<keyword evidence="4" id="KW-0132">Cell division</keyword>
<dbReference type="FunFam" id="1.20.5.170:FF:000074">
    <property type="entry name" value="Spindle assembly checkpoint component"/>
    <property type="match status" value="1"/>
</dbReference>
<dbReference type="InterPro" id="IPR008672">
    <property type="entry name" value="Mad1"/>
</dbReference>
<dbReference type="GO" id="GO:0000776">
    <property type="term" value="C:kinetochore"/>
    <property type="evidence" value="ECO:0007669"/>
    <property type="project" value="TreeGrafter"/>
</dbReference>
<feature type="region of interest" description="Disordered" evidence="9">
    <location>
        <begin position="1"/>
        <end position="53"/>
    </location>
</feature>
<feature type="region of interest" description="Disordered" evidence="9">
    <location>
        <begin position="459"/>
        <end position="496"/>
    </location>
</feature>
<feature type="coiled-coil region" evidence="8">
    <location>
        <begin position="498"/>
        <end position="539"/>
    </location>
</feature>
<protein>
    <recommendedName>
        <fullName evidence="3">Spindle assembly checkpoint component MAD1</fullName>
    </recommendedName>
</protein>
<dbReference type="Gene3D" id="6.10.250.90">
    <property type="match status" value="1"/>
</dbReference>
<dbReference type="Proteomes" id="UP001149163">
    <property type="component" value="Unassembled WGS sequence"/>
</dbReference>
<dbReference type="AlphaFoldDB" id="A0A9W9I348"/>
<evidence type="ECO:0000256" key="2">
    <source>
        <dbReference type="ARBA" id="ARBA00008029"/>
    </source>
</evidence>
<feature type="coiled-coil region" evidence="8">
    <location>
        <begin position="592"/>
        <end position="619"/>
    </location>
</feature>
<dbReference type="RefSeq" id="XP_056543545.1">
    <property type="nucleotide sequence ID" value="XM_056687990.1"/>
</dbReference>
<evidence type="ECO:0000256" key="3">
    <source>
        <dbReference type="ARBA" id="ARBA00022019"/>
    </source>
</evidence>
<feature type="compositionally biased region" description="Polar residues" evidence="9">
    <location>
        <begin position="19"/>
        <end position="39"/>
    </location>
</feature>
<comment type="similarity">
    <text evidence="2">Belongs to the MAD1 family.</text>
</comment>
<dbReference type="OrthoDB" id="331602at2759"/>
<dbReference type="Pfam" id="PF05557">
    <property type="entry name" value="MAD"/>
    <property type="match status" value="1"/>
</dbReference>
<evidence type="ECO:0000256" key="9">
    <source>
        <dbReference type="SAM" id="MobiDB-lite"/>
    </source>
</evidence>
<evidence type="ECO:0000256" key="8">
    <source>
        <dbReference type="SAM" id="Coils"/>
    </source>
</evidence>
<dbReference type="GO" id="GO:0007094">
    <property type="term" value="P:mitotic spindle assembly checkpoint signaling"/>
    <property type="evidence" value="ECO:0007669"/>
    <property type="project" value="InterPro"/>
</dbReference>
<dbReference type="GeneID" id="81427166"/>
<evidence type="ECO:0000256" key="5">
    <source>
        <dbReference type="ARBA" id="ARBA00022776"/>
    </source>
</evidence>
<dbReference type="GO" id="GO:0005635">
    <property type="term" value="C:nuclear envelope"/>
    <property type="evidence" value="ECO:0007669"/>
    <property type="project" value="TreeGrafter"/>
</dbReference>
<reference evidence="10" key="1">
    <citation type="submission" date="2022-11" db="EMBL/GenBank/DDBJ databases">
        <authorList>
            <person name="Petersen C."/>
        </authorList>
    </citation>
    <scope>NUCLEOTIDE SEQUENCE</scope>
    <source>
        <strain evidence="10">IBT 26290</strain>
    </source>
</reference>
<keyword evidence="6" id="KW-0539">Nucleus</keyword>
<name>A0A9W9I348_9EURO</name>
<comment type="subcellular location">
    <subcellularLocation>
        <location evidence="1">Nucleus</location>
    </subcellularLocation>
</comment>
<feature type="coiled-coil region" evidence="8">
    <location>
        <begin position="353"/>
        <end position="380"/>
    </location>
</feature>
<dbReference type="GO" id="GO:0051301">
    <property type="term" value="P:cell division"/>
    <property type="evidence" value="ECO:0007669"/>
    <property type="project" value="UniProtKB-KW"/>
</dbReference>
<evidence type="ECO:0000256" key="7">
    <source>
        <dbReference type="ARBA" id="ARBA00023306"/>
    </source>
</evidence>
<sequence>MDGSPTTRPASQLIAGFASPSTPTGARSVMQQSVLSVRPQQPPQPTHDAEKDELRVQISTLTYELASIKQEREMEAIRYEKETRSLQLKADADFRKAQAAESASLRASTKTEALTKELKEAQEQSLNDKSGLERKIRDLQDEKQNLQEELNDTEAQLSDRERHFKYQINELETVRASLQKTIEELQNDLLEARNSQQMTQEKLSQREAEVADLESQNIQLKAEGSDAEALAVLKRGLSDQVNHIRELETMNRDQAAELRHLRKVQKNVEVVEEQKRSLENQLQLMSGLEAELGTVHIQKQVLEDERQSWVSLLQDNDQPAEFDSPEAVVRGLLQERIEKATLVDRLGTIDAQFLEKDEVIKRLEKEKTQLRQELEKLRIAGSVSASAAAPVPAEARVRSRLERQRALAVKEVEYLRAQLKTFDTEEETMNTEQGTYDEQKSTQIAQLEQLVDEYRGELQKAHEEISKQEVPPHQEDTQARGTKRPLSPADSDAESERLAVLTRKNRKLQESLSKSEQATTLAKRELDAAKSQIKSLKSKSRTRILELRDNPTADAEKIKLSTLTTLRSENQALLAQLRGEHSGVKVVPVSTLDSLKLEMQDMERVVADKEKRMRRFKEIFTAKSSEFREAVASLLGYKLDFLPNGRVRVTSMFHLSAAYRHGDSDSPSESRGPGSMGNGEENSIVFDGENGTMKISGGPNSLFALEIKPLIKFWVEERKDIPCFLAAMTLDFYDKTTRAARI</sequence>
<evidence type="ECO:0000256" key="6">
    <source>
        <dbReference type="ARBA" id="ARBA00023242"/>
    </source>
</evidence>
<dbReference type="GO" id="GO:0072686">
    <property type="term" value="C:mitotic spindle"/>
    <property type="evidence" value="ECO:0007669"/>
    <property type="project" value="TreeGrafter"/>
</dbReference>
<reference evidence="10" key="2">
    <citation type="journal article" date="2023" name="IMA Fungus">
        <title>Comparative genomic study of the Penicillium genus elucidates a diverse pangenome and 15 lateral gene transfer events.</title>
        <authorList>
            <person name="Petersen C."/>
            <person name="Sorensen T."/>
            <person name="Nielsen M.R."/>
            <person name="Sondergaard T.E."/>
            <person name="Sorensen J.L."/>
            <person name="Fitzpatrick D.A."/>
            <person name="Frisvad J.C."/>
            <person name="Nielsen K.L."/>
        </authorList>
    </citation>
    <scope>NUCLEOTIDE SEQUENCE</scope>
    <source>
        <strain evidence="10">IBT 26290</strain>
    </source>
</reference>
<gene>
    <name evidence="10" type="ORF">N7482_005865</name>
</gene>
<organism evidence="10 11">
    <name type="scientific">Penicillium canariense</name>
    <dbReference type="NCBI Taxonomy" id="189055"/>
    <lineage>
        <taxon>Eukaryota</taxon>
        <taxon>Fungi</taxon>
        <taxon>Dikarya</taxon>
        <taxon>Ascomycota</taxon>
        <taxon>Pezizomycotina</taxon>
        <taxon>Eurotiomycetes</taxon>
        <taxon>Eurotiomycetidae</taxon>
        <taxon>Eurotiales</taxon>
        <taxon>Aspergillaceae</taxon>
        <taxon>Penicillium</taxon>
    </lineage>
</organism>
<feature type="compositionally biased region" description="Basic and acidic residues" evidence="9">
    <location>
        <begin position="459"/>
        <end position="478"/>
    </location>
</feature>
<dbReference type="EMBL" id="JAPQKN010000003">
    <property type="protein sequence ID" value="KAJ5167084.1"/>
    <property type="molecule type" value="Genomic_DNA"/>
</dbReference>
<proteinExistence type="inferred from homology"/>
<feature type="region of interest" description="Disordered" evidence="9">
    <location>
        <begin position="660"/>
        <end position="683"/>
    </location>
</feature>
<feature type="coiled-coil region" evidence="8">
    <location>
        <begin position="104"/>
        <end position="291"/>
    </location>
</feature>
<dbReference type="Gene3D" id="1.20.5.170">
    <property type="match status" value="1"/>
</dbReference>
<comment type="caution">
    <text evidence="10">The sequence shown here is derived from an EMBL/GenBank/DDBJ whole genome shotgun (WGS) entry which is preliminary data.</text>
</comment>
<evidence type="ECO:0000256" key="4">
    <source>
        <dbReference type="ARBA" id="ARBA00022618"/>
    </source>
</evidence>
<evidence type="ECO:0000313" key="10">
    <source>
        <dbReference type="EMBL" id="KAJ5167084.1"/>
    </source>
</evidence>
<evidence type="ECO:0000256" key="1">
    <source>
        <dbReference type="ARBA" id="ARBA00004123"/>
    </source>
</evidence>
<dbReference type="PANTHER" id="PTHR23168">
    <property type="entry name" value="MITOTIC SPINDLE ASSEMBLY CHECKPOINT PROTEIN MAD1 MITOTIC ARREST DEFICIENT-LIKE PROTEIN 1"/>
    <property type="match status" value="1"/>
</dbReference>
<keyword evidence="11" id="KW-1185">Reference proteome</keyword>